<proteinExistence type="predicted"/>
<accession>A0A4Y7TUE0</accession>
<evidence type="ECO:0000256" key="1">
    <source>
        <dbReference type="SAM" id="MobiDB-lite"/>
    </source>
</evidence>
<keyword evidence="3" id="KW-1185">Reference proteome</keyword>
<evidence type="ECO:0000313" key="2">
    <source>
        <dbReference type="EMBL" id="TEB37783.1"/>
    </source>
</evidence>
<protein>
    <submittedName>
        <fullName evidence="2">Uncharacterized protein</fullName>
    </submittedName>
</protein>
<organism evidence="2 3">
    <name type="scientific">Coprinellus micaceus</name>
    <name type="common">Glistening ink-cap mushroom</name>
    <name type="synonym">Coprinus micaceus</name>
    <dbReference type="NCBI Taxonomy" id="71717"/>
    <lineage>
        <taxon>Eukaryota</taxon>
        <taxon>Fungi</taxon>
        <taxon>Dikarya</taxon>
        <taxon>Basidiomycota</taxon>
        <taxon>Agaricomycotina</taxon>
        <taxon>Agaricomycetes</taxon>
        <taxon>Agaricomycetidae</taxon>
        <taxon>Agaricales</taxon>
        <taxon>Agaricineae</taxon>
        <taxon>Psathyrellaceae</taxon>
        <taxon>Coprinellus</taxon>
    </lineage>
</organism>
<sequence>MPELISIGNTPKRGPSPRGSLGAFGKMNGDLVVSIILGLQLSRGCLGFQGTCRSTSISFCDSNHPIISPPLNSNGGPLTATQCSPHVSVDQSHRSDLRVVQLRRRIQKMPLLAVTLRARREAAFELVLNTPMRPMESVRTSCCLFFPSLTFALFTSHSEVV</sequence>
<dbReference type="EMBL" id="QPFP01000003">
    <property type="protein sequence ID" value="TEB37783.1"/>
    <property type="molecule type" value="Genomic_DNA"/>
</dbReference>
<feature type="region of interest" description="Disordered" evidence="1">
    <location>
        <begin position="1"/>
        <end position="20"/>
    </location>
</feature>
<reference evidence="2 3" key="1">
    <citation type="journal article" date="2019" name="Nat. Ecol. Evol.">
        <title>Megaphylogeny resolves global patterns of mushroom evolution.</title>
        <authorList>
            <person name="Varga T."/>
            <person name="Krizsan K."/>
            <person name="Foldi C."/>
            <person name="Dima B."/>
            <person name="Sanchez-Garcia M."/>
            <person name="Sanchez-Ramirez S."/>
            <person name="Szollosi G.J."/>
            <person name="Szarkandi J.G."/>
            <person name="Papp V."/>
            <person name="Albert L."/>
            <person name="Andreopoulos W."/>
            <person name="Angelini C."/>
            <person name="Antonin V."/>
            <person name="Barry K.W."/>
            <person name="Bougher N.L."/>
            <person name="Buchanan P."/>
            <person name="Buyck B."/>
            <person name="Bense V."/>
            <person name="Catcheside P."/>
            <person name="Chovatia M."/>
            <person name="Cooper J."/>
            <person name="Damon W."/>
            <person name="Desjardin D."/>
            <person name="Finy P."/>
            <person name="Geml J."/>
            <person name="Haridas S."/>
            <person name="Hughes K."/>
            <person name="Justo A."/>
            <person name="Karasinski D."/>
            <person name="Kautmanova I."/>
            <person name="Kiss B."/>
            <person name="Kocsube S."/>
            <person name="Kotiranta H."/>
            <person name="LaButti K.M."/>
            <person name="Lechner B.E."/>
            <person name="Liimatainen K."/>
            <person name="Lipzen A."/>
            <person name="Lukacs Z."/>
            <person name="Mihaltcheva S."/>
            <person name="Morgado L.N."/>
            <person name="Niskanen T."/>
            <person name="Noordeloos M.E."/>
            <person name="Ohm R.A."/>
            <person name="Ortiz-Santana B."/>
            <person name="Ovrebo C."/>
            <person name="Racz N."/>
            <person name="Riley R."/>
            <person name="Savchenko A."/>
            <person name="Shiryaev A."/>
            <person name="Soop K."/>
            <person name="Spirin V."/>
            <person name="Szebenyi C."/>
            <person name="Tomsovsky M."/>
            <person name="Tulloss R.E."/>
            <person name="Uehling J."/>
            <person name="Grigoriev I.V."/>
            <person name="Vagvolgyi C."/>
            <person name="Papp T."/>
            <person name="Martin F.M."/>
            <person name="Miettinen O."/>
            <person name="Hibbett D.S."/>
            <person name="Nagy L.G."/>
        </authorList>
    </citation>
    <scope>NUCLEOTIDE SEQUENCE [LARGE SCALE GENOMIC DNA]</scope>
    <source>
        <strain evidence="2 3">FP101781</strain>
    </source>
</reference>
<evidence type="ECO:0000313" key="3">
    <source>
        <dbReference type="Proteomes" id="UP000298030"/>
    </source>
</evidence>
<dbReference type="Proteomes" id="UP000298030">
    <property type="component" value="Unassembled WGS sequence"/>
</dbReference>
<name>A0A4Y7TUE0_COPMI</name>
<gene>
    <name evidence="2" type="ORF">FA13DRAFT_707881</name>
</gene>
<dbReference type="AlphaFoldDB" id="A0A4Y7TUE0"/>
<comment type="caution">
    <text evidence="2">The sequence shown here is derived from an EMBL/GenBank/DDBJ whole genome shotgun (WGS) entry which is preliminary data.</text>
</comment>